<evidence type="ECO:0000313" key="2">
    <source>
        <dbReference type="Proteomes" id="UP000772618"/>
    </source>
</evidence>
<keyword evidence="2" id="KW-1185">Reference proteome</keyword>
<protein>
    <recommendedName>
        <fullName evidence="3">DUF1018 domain-containing protein</fullName>
    </recommendedName>
</protein>
<dbReference type="RefSeq" id="WP_254152908.1">
    <property type="nucleotide sequence ID" value="NZ_JAHESD010000010.1"/>
</dbReference>
<proteinExistence type="predicted"/>
<accession>A0ABS5VPI7</accession>
<dbReference type="Proteomes" id="UP000772618">
    <property type="component" value="Unassembled WGS sequence"/>
</dbReference>
<comment type="caution">
    <text evidence="1">The sequence shown here is derived from an EMBL/GenBank/DDBJ whole genome shotgun (WGS) entry which is preliminary data.</text>
</comment>
<name>A0ABS5VPI7_9BACT</name>
<evidence type="ECO:0008006" key="3">
    <source>
        <dbReference type="Google" id="ProtNLM"/>
    </source>
</evidence>
<sequence>MMSTTAQIKKIYTLLGKHGLRDQKDSIVLSFSAGKTTKVSRMSFNEAAALIGHLVSLDPEENSISKMRNKILAMAHEMNWTKVTGNGVHALDIEHVNNWCISKGYLKKKLDDYTYSELPKLVSQFEEVYKSYLKGV</sequence>
<evidence type="ECO:0000313" key="1">
    <source>
        <dbReference type="EMBL" id="MBT1702938.1"/>
    </source>
</evidence>
<dbReference type="EMBL" id="JAHESD010000010">
    <property type="protein sequence ID" value="MBT1702938.1"/>
    <property type="molecule type" value="Genomic_DNA"/>
</dbReference>
<reference evidence="1 2" key="1">
    <citation type="submission" date="2021-05" db="EMBL/GenBank/DDBJ databases">
        <title>A Polyphasic approach of four new species of the genus Ohtaekwangia: Ohtaekwangia histidinii sp. nov., Ohtaekwangia cretensis sp. nov., Ohtaekwangia indiensis sp. nov., Ohtaekwangia reichenbachii sp. nov. from diverse environment.</title>
        <authorList>
            <person name="Octaviana S."/>
        </authorList>
    </citation>
    <scope>NUCLEOTIDE SEQUENCE [LARGE SCALE GENOMIC DNA]</scope>
    <source>
        <strain evidence="1 2">PWU20</strain>
    </source>
</reference>
<organism evidence="1 2">
    <name type="scientific">Chryseosolibacter indicus</name>
    <dbReference type="NCBI Taxonomy" id="2782351"/>
    <lineage>
        <taxon>Bacteria</taxon>
        <taxon>Pseudomonadati</taxon>
        <taxon>Bacteroidota</taxon>
        <taxon>Cytophagia</taxon>
        <taxon>Cytophagales</taxon>
        <taxon>Chryseotaleaceae</taxon>
        <taxon>Chryseosolibacter</taxon>
    </lineage>
</organism>
<gene>
    <name evidence="1" type="ORF">KK060_06585</name>
</gene>